<dbReference type="OrthoDB" id="9976117at2"/>
<sequence>MMNIVLLISSLIILIVFIVGQIIKYKRFTHINAMKSIYDEMEMHFVTNKIILKKDYIELLKVFKNLSVNPDFLDIQMLALSKIAADKSGKLKDDRDWFDKTLNSLDNKFHELFLRFDYNSNKVIDLSFWKPDFVFFAIRMLIMYFFLSRAKSLAKLKFEYNFIKNNEGAISYSGMKMANC</sequence>
<dbReference type="EMBL" id="CP022957">
    <property type="protein sequence ID" value="ASV29843.1"/>
    <property type="molecule type" value="Genomic_DNA"/>
</dbReference>
<accession>A0A223V336</accession>
<evidence type="ECO:0000313" key="2">
    <source>
        <dbReference type="Proteomes" id="UP000215244"/>
    </source>
</evidence>
<dbReference type="RefSeq" id="WP_094996466.1">
    <property type="nucleotide sequence ID" value="NZ_BMJL01000009.1"/>
</dbReference>
<dbReference type="KEGG" id="marb:CJ263_06205"/>
<reference evidence="1 2" key="1">
    <citation type="submission" date="2017-08" db="EMBL/GenBank/DDBJ databases">
        <title>The complete genome sequence of Maribacter sp. B1, isolated from deep-sea sediment.</title>
        <authorList>
            <person name="Wu Y.-H."/>
            <person name="Cheng H."/>
            <person name="Xu X.-W."/>
        </authorList>
    </citation>
    <scope>NUCLEOTIDE SEQUENCE [LARGE SCALE GENOMIC DNA]</scope>
    <source>
        <strain evidence="1 2">B1</strain>
    </source>
</reference>
<proteinExistence type="predicted"/>
<keyword evidence="2" id="KW-1185">Reference proteome</keyword>
<organism evidence="1 2">
    <name type="scientific">Maribacter cobaltidurans</name>
    <dbReference type="NCBI Taxonomy" id="1178778"/>
    <lineage>
        <taxon>Bacteria</taxon>
        <taxon>Pseudomonadati</taxon>
        <taxon>Bacteroidota</taxon>
        <taxon>Flavobacteriia</taxon>
        <taxon>Flavobacteriales</taxon>
        <taxon>Flavobacteriaceae</taxon>
        <taxon>Maribacter</taxon>
    </lineage>
</organism>
<gene>
    <name evidence="1" type="ORF">CJ263_06205</name>
</gene>
<dbReference type="AlphaFoldDB" id="A0A223V336"/>
<evidence type="ECO:0000313" key="1">
    <source>
        <dbReference type="EMBL" id="ASV29843.1"/>
    </source>
</evidence>
<dbReference type="Proteomes" id="UP000215244">
    <property type="component" value="Chromosome"/>
</dbReference>
<name>A0A223V336_9FLAO</name>
<protein>
    <submittedName>
        <fullName evidence="1">Uncharacterized protein</fullName>
    </submittedName>
</protein>